<dbReference type="KEGG" id="bbel:109486018"/>
<proteinExistence type="predicted"/>
<gene>
    <name evidence="3" type="primary">LOC109486018</name>
</gene>
<dbReference type="AlphaFoldDB" id="A0A6P4ZVP4"/>
<dbReference type="PANTHER" id="PTHR35668">
    <property type="entry name" value="PROTEIN SHORTAGE IN CHIASMATA 1 ORTHOLOG"/>
    <property type="match status" value="1"/>
</dbReference>
<evidence type="ECO:0000256" key="1">
    <source>
        <dbReference type="SAM" id="MobiDB-lite"/>
    </source>
</evidence>
<feature type="compositionally biased region" description="Polar residues" evidence="1">
    <location>
        <begin position="68"/>
        <end position="77"/>
    </location>
</feature>
<evidence type="ECO:0000313" key="2">
    <source>
        <dbReference type="Proteomes" id="UP000515135"/>
    </source>
</evidence>
<dbReference type="GO" id="GO:0000794">
    <property type="term" value="C:condensed nuclear chromosome"/>
    <property type="evidence" value="ECO:0007669"/>
    <property type="project" value="InterPro"/>
</dbReference>
<dbReference type="PANTHER" id="PTHR35668:SF1">
    <property type="entry name" value="PROTEIN SHORTAGE IN CHIASMATA 1 ORTHOLOG"/>
    <property type="match status" value="1"/>
</dbReference>
<name>A0A6P4ZVP4_BRABE</name>
<keyword evidence="2" id="KW-1185">Reference proteome</keyword>
<evidence type="ECO:0000313" key="3">
    <source>
        <dbReference type="RefSeq" id="XP_019645270.1"/>
    </source>
</evidence>
<dbReference type="GeneID" id="109486018"/>
<protein>
    <submittedName>
        <fullName evidence="3">Uncharacterized protein LOC109486018</fullName>
    </submittedName>
</protein>
<accession>A0A6P4ZVP4</accession>
<sequence>MSMHEQFLLSFPCINSFSAQVMLTAAPLYQLLTCPMQELVTLCPWIPQKVLQAFYQVAHCEPDINTRTNTPVSSPQPHNDCPPLGSNLSENTMSAGCSNAEMVVRKQNVQTSLQDLESSSVDRYEIQNPPPKYGANVAVAQPYQHQHSTRGTNRQYNSRGLQATMVGYGDQRGNRSGKVCKNGGTGFA</sequence>
<dbReference type="Proteomes" id="UP000515135">
    <property type="component" value="Unplaced"/>
</dbReference>
<dbReference type="Pfam" id="PF17825">
    <property type="entry name" value="DUF5587"/>
    <property type="match status" value="1"/>
</dbReference>
<organism evidence="2 3">
    <name type="scientific">Branchiostoma belcheri</name>
    <name type="common">Amphioxus</name>
    <dbReference type="NCBI Taxonomy" id="7741"/>
    <lineage>
        <taxon>Eukaryota</taxon>
        <taxon>Metazoa</taxon>
        <taxon>Chordata</taxon>
        <taxon>Cephalochordata</taxon>
        <taxon>Leptocardii</taxon>
        <taxon>Amphioxiformes</taxon>
        <taxon>Branchiostomatidae</taxon>
        <taxon>Branchiostoma</taxon>
    </lineage>
</organism>
<dbReference type="GO" id="GO:0003697">
    <property type="term" value="F:single-stranded DNA binding"/>
    <property type="evidence" value="ECO:0007669"/>
    <property type="project" value="TreeGrafter"/>
</dbReference>
<dbReference type="OrthoDB" id="5973439at2759"/>
<dbReference type="InterPro" id="IPR039991">
    <property type="entry name" value="SHOC1"/>
</dbReference>
<dbReference type="GO" id="GO:0000712">
    <property type="term" value="P:resolution of meiotic recombination intermediates"/>
    <property type="evidence" value="ECO:0007669"/>
    <property type="project" value="InterPro"/>
</dbReference>
<feature type="region of interest" description="Disordered" evidence="1">
    <location>
        <begin position="68"/>
        <end position="87"/>
    </location>
</feature>
<dbReference type="RefSeq" id="XP_019645270.1">
    <property type="nucleotide sequence ID" value="XM_019789711.1"/>
</dbReference>
<dbReference type="GO" id="GO:0016887">
    <property type="term" value="F:ATP hydrolysis activity"/>
    <property type="evidence" value="ECO:0007669"/>
    <property type="project" value="InterPro"/>
</dbReference>
<reference evidence="3" key="1">
    <citation type="submission" date="2025-08" db="UniProtKB">
        <authorList>
            <consortium name="RefSeq"/>
        </authorList>
    </citation>
    <scope>IDENTIFICATION</scope>
    <source>
        <tissue evidence="3">Gonad</tissue>
    </source>
</reference>